<comment type="caution">
    <text evidence="1">The sequence shown here is derived from an EMBL/GenBank/DDBJ whole genome shotgun (WGS) entry which is preliminary data.</text>
</comment>
<name>A0ABU2MS02_9ACTN</name>
<keyword evidence="2" id="KW-1185">Reference proteome</keyword>
<gene>
    <name evidence="1" type="ORF">RM590_17520</name>
</gene>
<protein>
    <submittedName>
        <fullName evidence="1">Uncharacterized protein</fullName>
    </submittedName>
</protein>
<accession>A0ABU2MS02</accession>
<reference evidence="2" key="1">
    <citation type="submission" date="2023-07" db="EMBL/GenBank/DDBJ databases">
        <title>30 novel species of actinomycetes from the DSMZ collection.</title>
        <authorList>
            <person name="Nouioui I."/>
        </authorList>
    </citation>
    <scope>NUCLEOTIDE SEQUENCE [LARGE SCALE GENOMIC DNA]</scope>
    <source>
        <strain evidence="2">DSM 44938</strain>
    </source>
</reference>
<proteinExistence type="predicted"/>
<dbReference type="Proteomes" id="UP001183246">
    <property type="component" value="Unassembled WGS sequence"/>
</dbReference>
<evidence type="ECO:0000313" key="2">
    <source>
        <dbReference type="Proteomes" id="UP001183246"/>
    </source>
</evidence>
<evidence type="ECO:0000313" key="1">
    <source>
        <dbReference type="EMBL" id="MDT0344402.1"/>
    </source>
</evidence>
<dbReference type="EMBL" id="JAVREL010000009">
    <property type="protein sequence ID" value="MDT0344402.1"/>
    <property type="molecule type" value="Genomic_DNA"/>
</dbReference>
<dbReference type="RefSeq" id="WP_311705526.1">
    <property type="nucleotide sequence ID" value="NZ_JAVREL010000009.1"/>
</dbReference>
<sequence length="41" mass="4354">MAVKVPSPEATRGATWVSYTVERFAGGTEVSHRLPLNGSPP</sequence>
<organism evidence="1 2">
    <name type="scientific">Streptomyces litchfieldiae</name>
    <dbReference type="NCBI Taxonomy" id="3075543"/>
    <lineage>
        <taxon>Bacteria</taxon>
        <taxon>Bacillati</taxon>
        <taxon>Actinomycetota</taxon>
        <taxon>Actinomycetes</taxon>
        <taxon>Kitasatosporales</taxon>
        <taxon>Streptomycetaceae</taxon>
        <taxon>Streptomyces</taxon>
    </lineage>
</organism>